<dbReference type="PANTHER" id="PTHR33452">
    <property type="entry name" value="OXIDOREDUCTASE CATD-RELATED"/>
    <property type="match status" value="1"/>
</dbReference>
<dbReference type="Proteomes" id="UP000721236">
    <property type="component" value="Unassembled WGS sequence"/>
</dbReference>
<dbReference type="EMBL" id="CAJZAH010000001">
    <property type="protein sequence ID" value="CAG9165655.1"/>
    <property type="molecule type" value="Genomic_DNA"/>
</dbReference>
<reference evidence="8 9" key="1">
    <citation type="submission" date="2021-08" db="EMBL/GenBank/DDBJ databases">
        <authorList>
            <person name="Peeters C."/>
        </authorList>
    </citation>
    <scope>NUCLEOTIDE SEQUENCE [LARGE SCALE GENOMIC DNA]</scope>
    <source>
        <strain evidence="8 9">LMG 21510</strain>
    </source>
</reference>
<evidence type="ECO:0000256" key="7">
    <source>
        <dbReference type="SAM" id="Phobius"/>
    </source>
</evidence>
<evidence type="ECO:0000313" key="9">
    <source>
        <dbReference type="Proteomes" id="UP000721236"/>
    </source>
</evidence>
<evidence type="ECO:0000256" key="6">
    <source>
        <dbReference type="ARBA" id="ARBA00023136"/>
    </source>
</evidence>
<evidence type="ECO:0000256" key="4">
    <source>
        <dbReference type="ARBA" id="ARBA00022692"/>
    </source>
</evidence>
<dbReference type="RefSeq" id="WP_224039052.1">
    <property type="nucleotide sequence ID" value="NZ_CAJZAH010000001.1"/>
</dbReference>
<accession>A0ABM8WED8</accession>
<keyword evidence="6 7" id="KW-0472">Membrane</keyword>
<keyword evidence="3" id="KW-1003">Cell membrane</keyword>
<protein>
    <recommendedName>
        <fullName evidence="10">DoxX family protein</fullName>
    </recommendedName>
</protein>
<proteinExistence type="inferred from homology"/>
<feature type="transmembrane region" description="Helical" evidence="7">
    <location>
        <begin position="29"/>
        <end position="47"/>
    </location>
</feature>
<evidence type="ECO:0000256" key="3">
    <source>
        <dbReference type="ARBA" id="ARBA00022475"/>
    </source>
</evidence>
<comment type="caution">
    <text evidence="8">The sequence shown here is derived from an EMBL/GenBank/DDBJ whole genome shotgun (WGS) entry which is preliminary data.</text>
</comment>
<dbReference type="InterPro" id="IPR032808">
    <property type="entry name" value="DoxX"/>
</dbReference>
<comment type="similarity">
    <text evidence="2">Belongs to the DoxX family.</text>
</comment>
<dbReference type="PANTHER" id="PTHR33452:SF1">
    <property type="entry name" value="INNER MEMBRANE PROTEIN YPHA-RELATED"/>
    <property type="match status" value="1"/>
</dbReference>
<dbReference type="Pfam" id="PF07681">
    <property type="entry name" value="DoxX"/>
    <property type="match status" value="1"/>
</dbReference>
<evidence type="ECO:0000256" key="5">
    <source>
        <dbReference type="ARBA" id="ARBA00022989"/>
    </source>
</evidence>
<keyword evidence="9" id="KW-1185">Reference proteome</keyword>
<keyword evidence="5 7" id="KW-1133">Transmembrane helix</keyword>
<evidence type="ECO:0008006" key="10">
    <source>
        <dbReference type="Google" id="ProtNLM"/>
    </source>
</evidence>
<name>A0ABM8WED8_9BURK</name>
<evidence type="ECO:0000256" key="1">
    <source>
        <dbReference type="ARBA" id="ARBA00004651"/>
    </source>
</evidence>
<organism evidence="8 9">
    <name type="scientific">Cupriavidus respiraculi</name>
    <dbReference type="NCBI Taxonomy" id="195930"/>
    <lineage>
        <taxon>Bacteria</taxon>
        <taxon>Pseudomonadati</taxon>
        <taxon>Pseudomonadota</taxon>
        <taxon>Betaproteobacteria</taxon>
        <taxon>Burkholderiales</taxon>
        <taxon>Burkholderiaceae</taxon>
        <taxon>Cupriavidus</taxon>
    </lineage>
</organism>
<keyword evidence="4 7" id="KW-0812">Transmembrane</keyword>
<evidence type="ECO:0000313" key="8">
    <source>
        <dbReference type="EMBL" id="CAG9165655.1"/>
    </source>
</evidence>
<evidence type="ECO:0000256" key="2">
    <source>
        <dbReference type="ARBA" id="ARBA00006679"/>
    </source>
</evidence>
<sequence>MNTTLPRDRAAKASASAQPARALRRLEPMAYAMLRAAFGLVMMTHGLPKVLGIGHGSMADPLRGATRLIAEVLHLPFAPQVAYAVGLFETLGGLLLAAGLLTRPLAALMAVQMLVICYIHRAHFAWIDRGMEYPLVLLFVATLIAVRGGDQLSLDRLLRPRSRASIPTAEQTAP</sequence>
<dbReference type="InterPro" id="IPR051907">
    <property type="entry name" value="DoxX-like_oxidoreductase"/>
</dbReference>
<gene>
    <name evidence="8" type="ORF">LMG21510_00161</name>
</gene>
<comment type="subcellular location">
    <subcellularLocation>
        <location evidence="1">Cell membrane</location>
        <topology evidence="1">Multi-pass membrane protein</topology>
    </subcellularLocation>
</comment>